<dbReference type="PROSITE" id="PS00166">
    <property type="entry name" value="ENOYL_COA_HYDRATASE"/>
    <property type="match status" value="1"/>
</dbReference>
<dbReference type="CDD" id="cd06558">
    <property type="entry name" value="crotonase-like"/>
    <property type="match status" value="1"/>
</dbReference>
<evidence type="ECO:0000256" key="1">
    <source>
        <dbReference type="ARBA" id="ARBA00005254"/>
    </source>
</evidence>
<comment type="catalytic activity">
    <reaction evidence="3">
        <text>a (3S)-3-hydroxyacyl-CoA = a (2E)-enoyl-CoA + H2O</text>
        <dbReference type="Rhea" id="RHEA:16105"/>
        <dbReference type="ChEBI" id="CHEBI:15377"/>
        <dbReference type="ChEBI" id="CHEBI:57318"/>
        <dbReference type="ChEBI" id="CHEBI:58856"/>
        <dbReference type="EC" id="4.2.1.17"/>
    </reaction>
</comment>
<dbReference type="PANTHER" id="PTHR11941:SF54">
    <property type="entry name" value="ENOYL-COA HYDRATASE, MITOCHONDRIAL"/>
    <property type="match status" value="1"/>
</dbReference>
<dbReference type="Proteomes" id="UP001056035">
    <property type="component" value="Chromosome"/>
</dbReference>
<evidence type="ECO:0000313" key="6">
    <source>
        <dbReference type="EMBL" id="UTI66206.1"/>
    </source>
</evidence>
<dbReference type="PANTHER" id="PTHR11941">
    <property type="entry name" value="ENOYL-COA HYDRATASE-RELATED"/>
    <property type="match status" value="1"/>
</dbReference>
<keyword evidence="7" id="KW-1185">Reference proteome</keyword>
<organism evidence="6 7">
    <name type="scientific">Paraconexibacter antarcticus</name>
    <dbReference type="NCBI Taxonomy" id="2949664"/>
    <lineage>
        <taxon>Bacteria</taxon>
        <taxon>Bacillati</taxon>
        <taxon>Actinomycetota</taxon>
        <taxon>Thermoleophilia</taxon>
        <taxon>Solirubrobacterales</taxon>
        <taxon>Paraconexibacteraceae</taxon>
        <taxon>Paraconexibacter</taxon>
    </lineage>
</organism>
<gene>
    <name evidence="6" type="ORF">NBH00_08360</name>
</gene>
<dbReference type="EMBL" id="CP098502">
    <property type="protein sequence ID" value="UTI66206.1"/>
    <property type="molecule type" value="Genomic_DNA"/>
</dbReference>
<name>A0ABY5DX07_9ACTN</name>
<accession>A0ABY5DX07</accession>
<sequence length="279" mass="29544">MTVTEGASAAPTGGLAEGIDPWLRLEQHRGTLILTLNRPERRNAVAWGQIAQIATVLERAAADDSVRVVVLTGEGVAFSAGGDVKDQASRREWGTVERLRRAAPMIASIQAVWDFPKPLIAAVNGVAAGAGVGMALLCDMRLASAEARLGFAFVRVGLGPDYGVSYTLPRTVGPGHAARLLYSGAYVEADEALRLGLVDSVHAPEQLLPGALALAAEIAERAPFGVRLAKAALRRAGSADLATTLRTEMQGQFLATATEDHREGTLAFAEKRTPKFRDR</sequence>
<reference evidence="6 7" key="1">
    <citation type="submission" date="2022-06" db="EMBL/GenBank/DDBJ databases">
        <title>Paraconexibacter antarcticus.</title>
        <authorList>
            <person name="Kim C.S."/>
        </authorList>
    </citation>
    <scope>NUCLEOTIDE SEQUENCE [LARGE SCALE GENOMIC DNA]</scope>
    <source>
        <strain evidence="6 7">02-257</strain>
    </source>
</reference>
<dbReference type="InterPro" id="IPR029045">
    <property type="entry name" value="ClpP/crotonase-like_dom_sf"/>
</dbReference>
<comment type="similarity">
    <text evidence="1 5">Belongs to the enoyl-CoA hydratase/isomerase family.</text>
</comment>
<evidence type="ECO:0000313" key="7">
    <source>
        <dbReference type="Proteomes" id="UP001056035"/>
    </source>
</evidence>
<dbReference type="Gene3D" id="1.10.12.10">
    <property type="entry name" value="Lyase 2-enoyl-coa Hydratase, Chain A, domain 2"/>
    <property type="match status" value="1"/>
</dbReference>
<dbReference type="InterPro" id="IPR014748">
    <property type="entry name" value="Enoyl-CoA_hydra_C"/>
</dbReference>
<protein>
    <submittedName>
        <fullName evidence="6">Enoyl-CoA hydratase-related protein</fullName>
    </submittedName>
</protein>
<proteinExistence type="inferred from homology"/>
<dbReference type="Pfam" id="PF00378">
    <property type="entry name" value="ECH_1"/>
    <property type="match status" value="1"/>
</dbReference>
<evidence type="ECO:0000256" key="4">
    <source>
        <dbReference type="ARBA" id="ARBA00023717"/>
    </source>
</evidence>
<evidence type="ECO:0000256" key="5">
    <source>
        <dbReference type="RuleBase" id="RU003707"/>
    </source>
</evidence>
<dbReference type="Gene3D" id="3.90.226.10">
    <property type="entry name" value="2-enoyl-CoA Hydratase, Chain A, domain 1"/>
    <property type="match status" value="1"/>
</dbReference>
<dbReference type="InterPro" id="IPR001753">
    <property type="entry name" value="Enoyl-CoA_hydra/iso"/>
</dbReference>
<dbReference type="RefSeq" id="WP_254572881.1">
    <property type="nucleotide sequence ID" value="NZ_CP098502.1"/>
</dbReference>
<dbReference type="SUPFAM" id="SSF52096">
    <property type="entry name" value="ClpP/crotonase"/>
    <property type="match status" value="1"/>
</dbReference>
<dbReference type="InterPro" id="IPR018376">
    <property type="entry name" value="Enoyl-CoA_hyd/isom_CS"/>
</dbReference>
<evidence type="ECO:0000256" key="3">
    <source>
        <dbReference type="ARBA" id="ARBA00023709"/>
    </source>
</evidence>
<keyword evidence="2" id="KW-0456">Lyase</keyword>
<comment type="catalytic activity">
    <reaction evidence="4">
        <text>a 4-saturated-(3S)-3-hydroxyacyl-CoA = a (3E)-enoyl-CoA + H2O</text>
        <dbReference type="Rhea" id="RHEA:20724"/>
        <dbReference type="ChEBI" id="CHEBI:15377"/>
        <dbReference type="ChEBI" id="CHEBI:58521"/>
        <dbReference type="ChEBI" id="CHEBI:137480"/>
        <dbReference type="EC" id="4.2.1.17"/>
    </reaction>
</comment>
<evidence type="ECO:0000256" key="2">
    <source>
        <dbReference type="ARBA" id="ARBA00023239"/>
    </source>
</evidence>